<name>A0A846WGK9_9ACTN</name>
<proteinExistence type="predicted"/>
<comment type="caution">
    <text evidence="3">The sequence shown here is derived from an EMBL/GenBank/DDBJ whole genome shotgun (WGS) entry which is preliminary data.</text>
</comment>
<evidence type="ECO:0000313" key="4">
    <source>
        <dbReference type="Proteomes" id="UP000563898"/>
    </source>
</evidence>
<dbReference type="Proteomes" id="UP000563898">
    <property type="component" value="Unassembled WGS sequence"/>
</dbReference>
<gene>
    <name evidence="3" type="ORF">HGA05_00350</name>
</gene>
<dbReference type="RefSeq" id="WP_006372371.1">
    <property type="nucleotide sequence ID" value="NZ_CP073075.1"/>
</dbReference>
<feature type="transmembrane region" description="Helical" evidence="2">
    <location>
        <begin position="46"/>
        <end position="65"/>
    </location>
</feature>
<accession>A0A846WGK9</accession>
<keyword evidence="2" id="KW-1133">Transmembrane helix</keyword>
<organism evidence="3 4">
    <name type="scientific">Gordonia polyisoprenivorans</name>
    <dbReference type="NCBI Taxonomy" id="84595"/>
    <lineage>
        <taxon>Bacteria</taxon>
        <taxon>Bacillati</taxon>
        <taxon>Actinomycetota</taxon>
        <taxon>Actinomycetes</taxon>
        <taxon>Mycobacteriales</taxon>
        <taxon>Gordoniaceae</taxon>
        <taxon>Gordonia</taxon>
    </lineage>
</organism>
<evidence type="ECO:0000256" key="1">
    <source>
        <dbReference type="SAM" id="MobiDB-lite"/>
    </source>
</evidence>
<protein>
    <submittedName>
        <fullName evidence="3">Uncharacterized protein</fullName>
    </submittedName>
</protein>
<feature type="region of interest" description="Disordered" evidence="1">
    <location>
        <begin position="21"/>
        <end position="40"/>
    </location>
</feature>
<keyword evidence="2" id="KW-0812">Transmembrane</keyword>
<reference evidence="3 4" key="1">
    <citation type="submission" date="2020-04" db="EMBL/GenBank/DDBJ databases">
        <title>MicrobeNet Type strains.</title>
        <authorList>
            <person name="Nicholson A.C."/>
        </authorList>
    </citation>
    <scope>NUCLEOTIDE SEQUENCE [LARGE SCALE GENOMIC DNA]</scope>
    <source>
        <strain evidence="3 4">ATCC BAA-14</strain>
    </source>
</reference>
<dbReference type="EMBL" id="JAAXPC010000001">
    <property type="protein sequence ID" value="NKY00030.1"/>
    <property type="molecule type" value="Genomic_DNA"/>
</dbReference>
<dbReference type="AlphaFoldDB" id="A0A846WGK9"/>
<keyword evidence="2" id="KW-0472">Membrane</keyword>
<sequence>MTDRCRVHRGTAGAAIAVDMSTFPPPPPWRPDDRPLASQSGDEGPLWPILIVLAALIVLLAVDVATRHWWS</sequence>
<evidence type="ECO:0000313" key="3">
    <source>
        <dbReference type="EMBL" id="NKY00030.1"/>
    </source>
</evidence>
<evidence type="ECO:0000256" key="2">
    <source>
        <dbReference type="SAM" id="Phobius"/>
    </source>
</evidence>